<protein>
    <submittedName>
        <fullName evidence="2">Uncharacterized protein</fullName>
    </submittedName>
</protein>
<proteinExistence type="predicted"/>
<feature type="region of interest" description="Disordered" evidence="1">
    <location>
        <begin position="436"/>
        <end position="475"/>
    </location>
</feature>
<reference evidence="2" key="1">
    <citation type="submission" date="2021-01" db="EMBL/GenBank/DDBJ databases">
        <authorList>
            <person name="Corre E."/>
            <person name="Pelletier E."/>
            <person name="Niang G."/>
            <person name="Scheremetjew M."/>
            <person name="Finn R."/>
            <person name="Kale V."/>
            <person name="Holt S."/>
            <person name="Cochrane G."/>
            <person name="Meng A."/>
            <person name="Brown T."/>
            <person name="Cohen L."/>
        </authorList>
    </citation>
    <scope>NUCLEOTIDE SEQUENCE</scope>
    <source>
        <strain evidence="2">CCMP3107</strain>
    </source>
</reference>
<organism evidence="2">
    <name type="scientific">Heterosigma akashiwo</name>
    <name type="common">Chromophytic alga</name>
    <name type="synonym">Heterosigma carterae</name>
    <dbReference type="NCBI Taxonomy" id="2829"/>
    <lineage>
        <taxon>Eukaryota</taxon>
        <taxon>Sar</taxon>
        <taxon>Stramenopiles</taxon>
        <taxon>Ochrophyta</taxon>
        <taxon>Raphidophyceae</taxon>
        <taxon>Chattonellales</taxon>
        <taxon>Chattonellaceae</taxon>
        <taxon>Heterosigma</taxon>
    </lineage>
</organism>
<sequence>MKSYFEGQRRLSEIEELFLQEEIESQHNPEEVENLSARMQQTWRDQFIAYAKDVGQPIQNSLNWMKGVDESENTKLHSITAAVIKMQEDQQKAQANSLQNVPHPNNFQTIHAAHRPMPRPVLLGGGSGSRMPAGFFGQDGVGLVPGLAQALVVDKGPGKRMRVDTFTSVDSLDLDVFDFPEDSAQADHLGLDDYQDILSPSTLALIQSDQPINSTFFPMAPQLAHGTPPHAPRQMMVGPQLPGAQAMGSDNYVGFGAVVPKPEPAPSASVPFESFVRAFLDTLPQFDCVDVWVPSMRAPPCPRPPAGELGGERPGGEVVLCHGGSVEKAPHLRGWAAFSQQFEFQDNVGLIGRVVGQNRCEWQQDVGSMLPYEFLRCEGARSFGLRTAFGIPIRSERGAKFVVCFYSTQRFARREEVARYLEGSVQSWKFSSSLEEEAGAPAGPPHPHVDCKIEPRSQSPENSSHDGKIEELDGC</sequence>
<evidence type="ECO:0000256" key="1">
    <source>
        <dbReference type="SAM" id="MobiDB-lite"/>
    </source>
</evidence>
<feature type="compositionally biased region" description="Basic and acidic residues" evidence="1">
    <location>
        <begin position="463"/>
        <end position="475"/>
    </location>
</feature>
<accession>A0A7S3UTL1</accession>
<evidence type="ECO:0000313" key="2">
    <source>
        <dbReference type="EMBL" id="CAE0623412.1"/>
    </source>
</evidence>
<dbReference type="AlphaFoldDB" id="A0A7S3UTL1"/>
<gene>
    <name evidence="2" type="ORF">HAKA00212_LOCUS2078</name>
</gene>
<dbReference type="EMBL" id="HBIU01005421">
    <property type="protein sequence ID" value="CAE0623412.1"/>
    <property type="molecule type" value="Transcribed_RNA"/>
</dbReference>
<name>A0A7S3UTL1_HETAK</name>